<dbReference type="EMBL" id="PP965500">
    <property type="protein sequence ID" value="XCO00618.1"/>
    <property type="molecule type" value="Genomic_DNA"/>
</dbReference>
<organism evidence="1">
    <name type="scientific">Geladintestivirus 2</name>
    <dbReference type="NCBI Taxonomy" id="3233134"/>
    <lineage>
        <taxon>Viruses</taxon>
        <taxon>Duplodnaviria</taxon>
        <taxon>Heunggongvirae</taxon>
        <taxon>Uroviricota</taxon>
        <taxon>Caudoviricetes</taxon>
        <taxon>Crassvirales</taxon>
    </lineage>
</organism>
<reference evidence="1" key="1">
    <citation type="submission" date="2024-06" db="EMBL/GenBank/DDBJ databases">
        <title>Intestivirid acquisition increases across infancy in a wild primate population.</title>
        <authorList>
            <person name="Schneider-Creas I.A."/>
            <person name="Moya I.L."/>
            <person name="Chiou K.L."/>
            <person name="Baniel A."/>
            <person name="Azanaw Haile A."/>
            <person name="Kebede F."/>
            <person name="Abebe B."/>
            <person name="Snyder-Mackler N."/>
            <person name="Varsani A."/>
        </authorList>
    </citation>
    <scope>NUCLEOTIDE SEQUENCE</scope>
    <source>
        <strain evidence="1">Int_RNL_2018_0288_CRY</strain>
    </source>
</reference>
<evidence type="ECO:0000313" key="1">
    <source>
        <dbReference type="EMBL" id="XCO00618.1"/>
    </source>
</evidence>
<evidence type="ECO:0008006" key="2">
    <source>
        <dbReference type="Google" id="ProtNLM"/>
    </source>
</evidence>
<proteinExistence type="predicted"/>
<accession>A0AAU8MLQ0</accession>
<sequence>MANNTTNESVNQVSNVIKIEGVITSISLKLVNDKLTNETTHRVFINLDKEVPSKNGTTNSLSFSIKSFIYQACQANMLIADYFGTVEGPLTQKQLSLTCRGAKVVLVRTFHEKGEKVEGVDDLVYTEDYWQSQIAALTPSTAAIARLNEACKLD</sequence>
<protein>
    <recommendedName>
        <fullName evidence="2">Coat protein</fullName>
    </recommendedName>
</protein>
<name>A0AAU8MLQ0_9CAUD</name>